<proteinExistence type="predicted"/>
<dbReference type="RefSeq" id="WP_089817209.1">
    <property type="nucleotide sequence ID" value="NZ_FOZK01000003.1"/>
</dbReference>
<feature type="compositionally biased region" description="Pro residues" evidence="1">
    <location>
        <begin position="36"/>
        <end position="46"/>
    </location>
</feature>
<gene>
    <name evidence="2" type="ORF">SAMN05216559_2838</name>
</gene>
<dbReference type="AlphaFoldDB" id="A0A1I6LPB6"/>
<dbReference type="PROSITE" id="PS51257">
    <property type="entry name" value="PROKAR_LIPOPROTEIN"/>
    <property type="match status" value="1"/>
</dbReference>
<dbReference type="STRING" id="767519.SAMN05216559_2838"/>
<evidence type="ECO:0000313" key="2">
    <source>
        <dbReference type="EMBL" id="SFS05334.1"/>
    </source>
</evidence>
<feature type="compositionally biased region" description="Low complexity" evidence="1">
    <location>
        <begin position="23"/>
        <end position="35"/>
    </location>
</feature>
<evidence type="ECO:0000256" key="1">
    <source>
        <dbReference type="SAM" id="MobiDB-lite"/>
    </source>
</evidence>
<name>A0A1I6LPB6_9EURY</name>
<evidence type="ECO:0000313" key="3">
    <source>
        <dbReference type="Proteomes" id="UP000199062"/>
    </source>
</evidence>
<keyword evidence="3" id="KW-1185">Reference proteome</keyword>
<feature type="compositionally biased region" description="Low complexity" evidence="1">
    <location>
        <begin position="47"/>
        <end position="56"/>
    </location>
</feature>
<organism evidence="2 3">
    <name type="scientific">Halomicrobium zhouii</name>
    <dbReference type="NCBI Taxonomy" id="767519"/>
    <lineage>
        <taxon>Archaea</taxon>
        <taxon>Methanobacteriati</taxon>
        <taxon>Methanobacteriota</taxon>
        <taxon>Stenosarchaea group</taxon>
        <taxon>Halobacteria</taxon>
        <taxon>Halobacteriales</taxon>
        <taxon>Haloarculaceae</taxon>
        <taxon>Halomicrobium</taxon>
    </lineage>
</organism>
<reference evidence="2 3" key="1">
    <citation type="submission" date="2016-10" db="EMBL/GenBank/DDBJ databases">
        <authorList>
            <person name="de Groot N.N."/>
        </authorList>
    </citation>
    <scope>NUCLEOTIDE SEQUENCE [LARGE SCALE GENOMIC DNA]</scope>
    <source>
        <strain evidence="2 3">CGMCC 1.10457</strain>
    </source>
</reference>
<dbReference type="OrthoDB" id="242565at2157"/>
<feature type="region of interest" description="Disordered" evidence="1">
    <location>
        <begin position="23"/>
        <end position="63"/>
    </location>
</feature>
<dbReference type="EMBL" id="FOZK01000003">
    <property type="protein sequence ID" value="SFS05334.1"/>
    <property type="molecule type" value="Genomic_DNA"/>
</dbReference>
<accession>A0A1I6LPB6</accession>
<protein>
    <submittedName>
        <fullName evidence="2">Uncharacterized protein</fullName>
    </submittedName>
</protein>
<dbReference type="Proteomes" id="UP000199062">
    <property type="component" value="Unassembled WGS sequence"/>
</dbReference>
<sequence length="277" mass="30103">MGWRFFGTVGLVVLAVTAGCGSLTDSSTETTTVTPAPVPTPSPSPEEPGGSLAPGLDASGVTDAGSLARSHAEITDGTSYRMDGTRSVVHQFGNTTAESAVARRLTYENASRYHLAADPYETVIDGRIQSLDNHENYVDGDVAYRTWRTDDGRVVRKNASAGGRPAEADLVTVAIRRYLRLENETVSRIDVGEGTHYEVVGTRPTLPRYGALDSYRARAVVRSDGFVRSLNVTFTVRRNDERIDVRDNVTYRQVGTATVTEPKWVTDDVNESTRTDA</sequence>